<evidence type="ECO:0000256" key="1">
    <source>
        <dbReference type="ARBA" id="ARBA00005836"/>
    </source>
</evidence>
<dbReference type="Pfam" id="PF19290">
    <property type="entry name" value="PmbA_TldD_2nd"/>
    <property type="match status" value="1"/>
</dbReference>
<name>A0A840GGQ9_RHOTE</name>
<dbReference type="InterPro" id="IPR036059">
    <property type="entry name" value="TldD/PmbA_sf"/>
</dbReference>
<accession>A0A840GGQ9</accession>
<comment type="similarity">
    <text evidence="1">Belongs to the peptidase U62 family.</text>
</comment>
<dbReference type="GO" id="GO:0008237">
    <property type="term" value="F:metallopeptidase activity"/>
    <property type="evidence" value="ECO:0007669"/>
    <property type="project" value="InterPro"/>
</dbReference>
<dbReference type="NCBIfam" id="NF008268">
    <property type="entry name" value="PRK11040.1"/>
    <property type="match status" value="1"/>
</dbReference>
<reference evidence="5 6" key="1">
    <citation type="submission" date="2020-08" db="EMBL/GenBank/DDBJ databases">
        <title>Genome sequencing of Purple Non-Sulfur Bacteria from various extreme environments.</title>
        <authorList>
            <person name="Mayer M."/>
        </authorList>
    </citation>
    <scope>NUCLEOTIDE SEQUENCE [LARGE SCALE GENOMIC DNA]</scope>
    <source>
        <strain evidence="5 6">2761</strain>
    </source>
</reference>
<dbReference type="SUPFAM" id="SSF111283">
    <property type="entry name" value="Putative modulator of DNA gyrase, PmbA/TldD"/>
    <property type="match status" value="1"/>
</dbReference>
<evidence type="ECO:0000313" key="5">
    <source>
        <dbReference type="EMBL" id="MBB4247379.1"/>
    </source>
</evidence>
<evidence type="ECO:0000313" key="6">
    <source>
        <dbReference type="Proteomes" id="UP000587070"/>
    </source>
</evidence>
<organism evidence="5 6">
    <name type="scientific">Rhodocyclus tenuis</name>
    <name type="common">Rhodospirillum tenue</name>
    <dbReference type="NCBI Taxonomy" id="1066"/>
    <lineage>
        <taxon>Bacteria</taxon>
        <taxon>Pseudomonadati</taxon>
        <taxon>Pseudomonadota</taxon>
        <taxon>Betaproteobacteria</taxon>
        <taxon>Rhodocyclales</taxon>
        <taxon>Rhodocyclaceae</taxon>
        <taxon>Rhodocyclus</taxon>
    </lineage>
</organism>
<feature type="domain" description="Metalloprotease TldD/E central" evidence="4">
    <location>
        <begin position="142"/>
        <end position="248"/>
    </location>
</feature>
<protein>
    <submittedName>
        <fullName evidence="5">PmbA protein</fullName>
    </submittedName>
</protein>
<dbReference type="InterPro" id="IPR045570">
    <property type="entry name" value="Metalloprtase-TldD/E_cen_dom"/>
</dbReference>
<dbReference type="RefSeq" id="WP_153116143.1">
    <property type="nucleotide sequence ID" value="NZ_JACIGE010000005.1"/>
</dbReference>
<dbReference type="InterPro" id="IPR047657">
    <property type="entry name" value="PmbA"/>
</dbReference>
<gene>
    <name evidence="5" type="ORF">GGD90_001750</name>
</gene>
<dbReference type="Gene3D" id="3.30.2290.10">
    <property type="entry name" value="PmbA/TldD superfamily"/>
    <property type="match status" value="1"/>
</dbReference>
<evidence type="ECO:0000259" key="2">
    <source>
        <dbReference type="Pfam" id="PF01523"/>
    </source>
</evidence>
<proteinExistence type="inferred from homology"/>
<keyword evidence="6" id="KW-1185">Reference proteome</keyword>
<dbReference type="InterPro" id="IPR035068">
    <property type="entry name" value="TldD/PmbA_N"/>
</dbReference>
<dbReference type="Pfam" id="PF19289">
    <property type="entry name" value="PmbA_TldD_3rd"/>
    <property type="match status" value="1"/>
</dbReference>
<dbReference type="GO" id="GO:0006508">
    <property type="term" value="P:proteolysis"/>
    <property type="evidence" value="ECO:0007669"/>
    <property type="project" value="InterPro"/>
</dbReference>
<dbReference type="EMBL" id="JACIGE010000005">
    <property type="protein sequence ID" value="MBB4247379.1"/>
    <property type="molecule type" value="Genomic_DNA"/>
</dbReference>
<dbReference type="GO" id="GO:0005829">
    <property type="term" value="C:cytosol"/>
    <property type="evidence" value="ECO:0007669"/>
    <property type="project" value="TreeGrafter"/>
</dbReference>
<evidence type="ECO:0000259" key="4">
    <source>
        <dbReference type="Pfam" id="PF19290"/>
    </source>
</evidence>
<dbReference type="Proteomes" id="UP000587070">
    <property type="component" value="Unassembled WGS sequence"/>
</dbReference>
<comment type="caution">
    <text evidence="5">The sequence shown here is derived from an EMBL/GenBank/DDBJ whole genome shotgun (WGS) entry which is preliminary data.</text>
</comment>
<sequence length="464" mass="49137">MPRSAPPSALAQSPSPAAPARFAQSFATLQQLAADALAHAKAKGSSACEVEVSEGFGQSATVRRGEVETIEYNRDKGIGVTVYVGKRRGSASTSDFSPEALRQTVEAALDIARFTAEDEFSGLPDAELLARAGAGFDLDLHHPWALPIEDAIAQARRCEDAAFAVSKKISNSEGASVATQEAQFVHANSLGFMGGYPTSRHSLSCSVIAGKGSAMQRDDWYSTARDASALASPEDIGATAARRALSRLGSRRIATCSAPVLFEAPVAASLLNSFVHAASGSSLYRRSTFLLDRLGKRVFSKKVNISEQPHLRGALASSPFDNEGVATRARDLVVDGVLQGWFLSTYSARKLGLVTTGNAGGSHNLIVVPGKRDFKGLLRKMDRGLLVTELLGQGINYVTGDYSRGAAGYWVENGEIVHAVDEITIAGNLRDIFRNIAAVGNDVVVRGSKQVGSLLIEEMKIAGD</sequence>
<dbReference type="Pfam" id="PF01523">
    <property type="entry name" value="PmbA_TldD_1st"/>
    <property type="match status" value="1"/>
</dbReference>
<dbReference type="AlphaFoldDB" id="A0A840GGQ9"/>
<evidence type="ECO:0000259" key="3">
    <source>
        <dbReference type="Pfam" id="PF19289"/>
    </source>
</evidence>
<dbReference type="PANTHER" id="PTHR43421">
    <property type="entry name" value="METALLOPROTEASE PMBA"/>
    <property type="match status" value="1"/>
</dbReference>
<feature type="domain" description="Metalloprotease TldD/E N-terminal" evidence="2">
    <location>
        <begin position="48"/>
        <end position="112"/>
    </location>
</feature>
<feature type="domain" description="Metalloprotease TldD/E C-terminal" evidence="3">
    <location>
        <begin position="256"/>
        <end position="463"/>
    </location>
</feature>
<dbReference type="PANTHER" id="PTHR43421:SF1">
    <property type="entry name" value="METALLOPROTEASE PMBA"/>
    <property type="match status" value="1"/>
</dbReference>
<dbReference type="InterPro" id="IPR045569">
    <property type="entry name" value="Metalloprtase-TldD/E_C"/>
</dbReference>
<dbReference type="OrthoDB" id="9803618at2"/>
<dbReference type="InterPro" id="IPR002510">
    <property type="entry name" value="Metalloprtase-TldD/E_N"/>
</dbReference>